<evidence type="ECO:0000256" key="8">
    <source>
        <dbReference type="NCBIfam" id="TIGR00188"/>
    </source>
</evidence>
<evidence type="ECO:0000313" key="10">
    <source>
        <dbReference type="Proteomes" id="UP001139971"/>
    </source>
</evidence>
<dbReference type="GO" id="GO:0000049">
    <property type="term" value="F:tRNA binding"/>
    <property type="evidence" value="ECO:0007669"/>
    <property type="project" value="UniProtKB-UniRule"/>
</dbReference>
<dbReference type="AlphaFoldDB" id="A0A9X4BJ56"/>
<dbReference type="InterPro" id="IPR020568">
    <property type="entry name" value="Ribosomal_Su5_D2-typ_SF"/>
</dbReference>
<comment type="caution">
    <text evidence="9">The sequence shown here is derived from an EMBL/GenBank/DDBJ whole genome shotgun (WGS) entry which is preliminary data.</text>
</comment>
<comment type="subunit">
    <text evidence="7">Consists of a catalytic RNA component (M1 or rnpB) and a protein subunit.</text>
</comment>
<reference evidence="9" key="1">
    <citation type="submission" date="2023-02" db="EMBL/GenBank/DDBJ databases">
        <title>Tahibacter soli sp. nov. isolated from soil.</title>
        <authorList>
            <person name="Baek J.H."/>
            <person name="Lee J.K."/>
            <person name="Choi D.G."/>
            <person name="Jeon C.O."/>
        </authorList>
    </citation>
    <scope>NUCLEOTIDE SEQUENCE</scope>
    <source>
        <strain evidence="9">BL</strain>
    </source>
</reference>
<dbReference type="GO" id="GO:0030677">
    <property type="term" value="C:ribonuclease P complex"/>
    <property type="evidence" value="ECO:0007669"/>
    <property type="project" value="TreeGrafter"/>
</dbReference>
<dbReference type="RefSeq" id="WP_263541930.1">
    <property type="nucleotide sequence ID" value="NZ_JAOVZO020000018.1"/>
</dbReference>
<evidence type="ECO:0000256" key="1">
    <source>
        <dbReference type="ARBA" id="ARBA00002663"/>
    </source>
</evidence>
<dbReference type="PANTHER" id="PTHR33992">
    <property type="entry name" value="RIBONUCLEASE P PROTEIN COMPONENT"/>
    <property type="match status" value="1"/>
</dbReference>
<dbReference type="EMBL" id="JAOVZO020000018">
    <property type="protein sequence ID" value="MDC8014293.1"/>
    <property type="molecule type" value="Genomic_DNA"/>
</dbReference>
<dbReference type="PROSITE" id="PS00648">
    <property type="entry name" value="RIBONUCLEASE_P"/>
    <property type="match status" value="1"/>
</dbReference>
<gene>
    <name evidence="7 9" type="primary">rnpA</name>
    <name evidence="9" type="ORF">OD750_017240</name>
</gene>
<dbReference type="Proteomes" id="UP001139971">
    <property type="component" value="Unassembled WGS sequence"/>
</dbReference>
<sequence length="127" mass="14370">MEAQRFPRAARMLVARDFAQLRALGSRRIASRHFHAEYRPTDKTTARLGLAVSRRVSKLAVERNRLKRLVRESFRRHIAQLPPVDILVIARSSALPVDGSELLADLEALWRRLPPLKPTSPTGTIAD</sequence>
<dbReference type="PANTHER" id="PTHR33992:SF1">
    <property type="entry name" value="RIBONUCLEASE P PROTEIN COMPONENT"/>
    <property type="match status" value="1"/>
</dbReference>
<dbReference type="GO" id="GO:0042781">
    <property type="term" value="F:3'-tRNA processing endoribonuclease activity"/>
    <property type="evidence" value="ECO:0007669"/>
    <property type="project" value="TreeGrafter"/>
</dbReference>
<evidence type="ECO:0000256" key="3">
    <source>
        <dbReference type="ARBA" id="ARBA00022722"/>
    </source>
</evidence>
<keyword evidence="10" id="KW-1185">Reference proteome</keyword>
<organism evidence="9 10">
    <name type="scientific">Tahibacter soli</name>
    <dbReference type="NCBI Taxonomy" id="2983605"/>
    <lineage>
        <taxon>Bacteria</taxon>
        <taxon>Pseudomonadati</taxon>
        <taxon>Pseudomonadota</taxon>
        <taxon>Gammaproteobacteria</taxon>
        <taxon>Lysobacterales</taxon>
        <taxon>Rhodanobacteraceae</taxon>
        <taxon>Tahibacter</taxon>
    </lineage>
</organism>
<evidence type="ECO:0000256" key="2">
    <source>
        <dbReference type="ARBA" id="ARBA00022694"/>
    </source>
</evidence>
<proteinExistence type="inferred from homology"/>
<accession>A0A9X4BJ56</accession>
<dbReference type="InterPro" id="IPR000100">
    <property type="entry name" value="RNase_P"/>
</dbReference>
<dbReference type="InterPro" id="IPR020539">
    <property type="entry name" value="RNase_P_CS"/>
</dbReference>
<evidence type="ECO:0000313" key="9">
    <source>
        <dbReference type="EMBL" id="MDC8014293.1"/>
    </source>
</evidence>
<dbReference type="Gene3D" id="3.30.230.10">
    <property type="match status" value="1"/>
</dbReference>
<evidence type="ECO:0000256" key="7">
    <source>
        <dbReference type="HAMAP-Rule" id="MF_00227"/>
    </source>
</evidence>
<comment type="similarity">
    <text evidence="7">Belongs to the RnpA family.</text>
</comment>
<keyword evidence="4 7" id="KW-0255">Endonuclease</keyword>
<dbReference type="Pfam" id="PF00825">
    <property type="entry name" value="Ribonuclease_P"/>
    <property type="match status" value="1"/>
</dbReference>
<keyword evidence="5 7" id="KW-0378">Hydrolase</keyword>
<comment type="catalytic activity">
    <reaction evidence="7">
        <text>Endonucleolytic cleavage of RNA, removing 5'-extranucleotides from tRNA precursor.</text>
        <dbReference type="EC" id="3.1.26.5"/>
    </reaction>
</comment>
<evidence type="ECO:0000256" key="5">
    <source>
        <dbReference type="ARBA" id="ARBA00022801"/>
    </source>
</evidence>
<keyword evidence="2 7" id="KW-0819">tRNA processing</keyword>
<dbReference type="InterPro" id="IPR014721">
    <property type="entry name" value="Ribsml_uS5_D2-typ_fold_subgr"/>
</dbReference>
<dbReference type="SUPFAM" id="SSF54211">
    <property type="entry name" value="Ribosomal protein S5 domain 2-like"/>
    <property type="match status" value="1"/>
</dbReference>
<dbReference type="GO" id="GO:0001682">
    <property type="term" value="P:tRNA 5'-leader removal"/>
    <property type="evidence" value="ECO:0007669"/>
    <property type="project" value="UniProtKB-UniRule"/>
</dbReference>
<evidence type="ECO:0000256" key="6">
    <source>
        <dbReference type="ARBA" id="ARBA00022884"/>
    </source>
</evidence>
<name>A0A9X4BJ56_9GAMM</name>
<dbReference type="NCBIfam" id="TIGR00188">
    <property type="entry name" value="rnpA"/>
    <property type="match status" value="1"/>
</dbReference>
<protein>
    <recommendedName>
        <fullName evidence="7 8">Ribonuclease P protein component</fullName>
        <shortName evidence="7">RNase P protein</shortName>
        <shortName evidence="7">RNaseP protein</shortName>
        <ecNumber evidence="7 8">3.1.26.5</ecNumber>
    </recommendedName>
    <alternativeName>
        <fullName evidence="7">Protein C5</fullName>
    </alternativeName>
</protein>
<dbReference type="GO" id="GO:0004526">
    <property type="term" value="F:ribonuclease P activity"/>
    <property type="evidence" value="ECO:0007669"/>
    <property type="project" value="UniProtKB-UniRule"/>
</dbReference>
<comment type="function">
    <text evidence="1 7">RNaseP catalyzes the removal of the 5'-leader sequence from pre-tRNA to produce the mature 5'-terminus. It can also cleave other RNA substrates such as 4.5S RNA. The protein component plays an auxiliary but essential role in vivo by binding to the 5'-leader sequence and broadening the substrate specificity of the ribozyme.</text>
</comment>
<evidence type="ECO:0000256" key="4">
    <source>
        <dbReference type="ARBA" id="ARBA00022759"/>
    </source>
</evidence>
<dbReference type="HAMAP" id="MF_00227">
    <property type="entry name" value="RNase_P"/>
    <property type="match status" value="1"/>
</dbReference>
<keyword evidence="6 7" id="KW-0694">RNA-binding</keyword>
<dbReference type="EC" id="3.1.26.5" evidence="7 8"/>
<keyword evidence="3 7" id="KW-0540">Nuclease</keyword>